<evidence type="ECO:0000256" key="1">
    <source>
        <dbReference type="SAM" id="MobiDB-lite"/>
    </source>
</evidence>
<name>A0AAJ6QQT9_9ACAR</name>
<organism evidence="3 4">
    <name type="scientific">Galendromus occidentalis</name>
    <name type="common">western predatory mite</name>
    <dbReference type="NCBI Taxonomy" id="34638"/>
    <lineage>
        <taxon>Eukaryota</taxon>
        <taxon>Metazoa</taxon>
        <taxon>Ecdysozoa</taxon>
        <taxon>Arthropoda</taxon>
        <taxon>Chelicerata</taxon>
        <taxon>Arachnida</taxon>
        <taxon>Acari</taxon>
        <taxon>Parasitiformes</taxon>
        <taxon>Mesostigmata</taxon>
        <taxon>Gamasina</taxon>
        <taxon>Phytoseioidea</taxon>
        <taxon>Phytoseiidae</taxon>
        <taxon>Typhlodrominae</taxon>
        <taxon>Galendromus</taxon>
    </lineage>
</organism>
<protein>
    <submittedName>
        <fullName evidence="4">Uncharacterized protein LOC100903784</fullName>
    </submittedName>
</protein>
<dbReference type="PANTHER" id="PTHR20872:SF1">
    <property type="entry name" value="F-BOX DOMAIN-CONTAINING PROTEIN"/>
    <property type="match status" value="1"/>
</dbReference>
<proteinExistence type="predicted"/>
<gene>
    <name evidence="4" type="primary">LOC100903784</name>
</gene>
<dbReference type="Gene3D" id="3.80.10.10">
    <property type="entry name" value="Ribonuclease Inhibitor"/>
    <property type="match status" value="1"/>
</dbReference>
<dbReference type="FunFam" id="1.20.1280.50:FF:000005">
    <property type="entry name" value="F-box/LRR-repeat protein 3 isoform X1"/>
    <property type="match status" value="1"/>
</dbReference>
<dbReference type="InterPro" id="IPR036047">
    <property type="entry name" value="F-box-like_dom_sf"/>
</dbReference>
<dbReference type="Proteomes" id="UP000694867">
    <property type="component" value="Unplaced"/>
</dbReference>
<dbReference type="KEGG" id="goe:100903784"/>
<sequence length="552" mass="64665">MYSDDEDSSGDEPPVREYPAGNAEDDVNDADLTDEQLRYLLGFRPREFILYGNSLLTQFKGKDDRMECRDSYGEEFWRNYVPKWEHLPDLVIEQIFSYLSIPDKHAASQVCRNWYRTFHLPNCWRQFLLDDRTLTKRKYTRYLGYIRELDHYRMQLCLQKVAPFWQAIHVKPMSNLMNLFNFVTLAAHYSKSQRERRDVEVFANLHIFEFCFSPDHLQQGTERHDNHVYGTGGQLLRGVVDLLRELNSLRHLILTNLLLEKALEATSLLDEVVANCMLTLQTLSIVNLTRAPVTFLHPGAFLNLRVLKMSPQNLHGDTLIAIAESCRYLNEIYLVHNQYTEIGMMLPAKNWIEFNKLNPRIRVKLIFQGRSKRDLIWQERCPVDSVVFDSQLKPLTAESAIIMTSLYAPTLENLIYLGLPRFHQPHRFSDRCDSSLVLLVRQCAQLKRLVIREVISTCTLLLIAFHGQQTGMKLLVVRKNAIRQKFDFPMSPEWSSEFSHWLKKSSTNFETCFAEIRQLLGDPLWRPLTDKEFTRLPDYGSLLHCDQLNYNF</sequence>
<dbReference type="Pfam" id="PF00646">
    <property type="entry name" value="F-box"/>
    <property type="match status" value="1"/>
</dbReference>
<dbReference type="GeneID" id="100903784"/>
<dbReference type="RefSeq" id="XP_003740853.2">
    <property type="nucleotide sequence ID" value="XM_003740805.2"/>
</dbReference>
<dbReference type="PROSITE" id="PS50181">
    <property type="entry name" value="FBOX"/>
    <property type="match status" value="1"/>
</dbReference>
<dbReference type="SUPFAM" id="SSF81383">
    <property type="entry name" value="F-box domain"/>
    <property type="match status" value="1"/>
</dbReference>
<dbReference type="SMART" id="SM00256">
    <property type="entry name" value="FBOX"/>
    <property type="match status" value="1"/>
</dbReference>
<dbReference type="InterPro" id="IPR032675">
    <property type="entry name" value="LRR_dom_sf"/>
</dbReference>
<dbReference type="InterPro" id="IPR001810">
    <property type="entry name" value="F-box_dom"/>
</dbReference>
<dbReference type="AlphaFoldDB" id="A0AAJ6QQT9"/>
<reference evidence="4" key="1">
    <citation type="submission" date="2025-08" db="UniProtKB">
        <authorList>
            <consortium name="RefSeq"/>
        </authorList>
    </citation>
    <scope>IDENTIFICATION</scope>
</reference>
<accession>A0AAJ6QQT9</accession>
<dbReference type="SUPFAM" id="SSF52047">
    <property type="entry name" value="RNI-like"/>
    <property type="match status" value="1"/>
</dbReference>
<dbReference type="PANTHER" id="PTHR20872">
    <property type="match status" value="1"/>
</dbReference>
<evidence type="ECO:0000313" key="4">
    <source>
        <dbReference type="RefSeq" id="XP_003740853.2"/>
    </source>
</evidence>
<dbReference type="Gene3D" id="1.20.1280.50">
    <property type="match status" value="1"/>
</dbReference>
<feature type="compositionally biased region" description="Acidic residues" evidence="1">
    <location>
        <begin position="1"/>
        <end position="10"/>
    </location>
</feature>
<keyword evidence="3" id="KW-1185">Reference proteome</keyword>
<feature type="domain" description="F-box" evidence="2">
    <location>
        <begin position="81"/>
        <end position="127"/>
    </location>
</feature>
<evidence type="ECO:0000313" key="3">
    <source>
        <dbReference type="Proteomes" id="UP000694867"/>
    </source>
</evidence>
<feature type="region of interest" description="Disordered" evidence="1">
    <location>
        <begin position="1"/>
        <end position="27"/>
    </location>
</feature>
<evidence type="ECO:0000259" key="2">
    <source>
        <dbReference type="PROSITE" id="PS50181"/>
    </source>
</evidence>